<accession>A0ABD2Y544</accession>
<dbReference type="AlphaFoldDB" id="A0ABD2Y544"/>
<name>A0ABD2Y544_9GENT</name>
<comment type="caution">
    <text evidence="1">The sequence shown here is derived from an EMBL/GenBank/DDBJ whole genome shotgun (WGS) entry which is preliminary data.</text>
</comment>
<organism evidence="1 2">
    <name type="scientific">Cinchona calisaya</name>
    <dbReference type="NCBI Taxonomy" id="153742"/>
    <lineage>
        <taxon>Eukaryota</taxon>
        <taxon>Viridiplantae</taxon>
        <taxon>Streptophyta</taxon>
        <taxon>Embryophyta</taxon>
        <taxon>Tracheophyta</taxon>
        <taxon>Spermatophyta</taxon>
        <taxon>Magnoliopsida</taxon>
        <taxon>eudicotyledons</taxon>
        <taxon>Gunneridae</taxon>
        <taxon>Pentapetalae</taxon>
        <taxon>asterids</taxon>
        <taxon>lamiids</taxon>
        <taxon>Gentianales</taxon>
        <taxon>Rubiaceae</taxon>
        <taxon>Cinchonoideae</taxon>
        <taxon>Cinchoneae</taxon>
        <taxon>Cinchona</taxon>
    </lineage>
</organism>
<evidence type="ECO:0000313" key="2">
    <source>
        <dbReference type="Proteomes" id="UP001630127"/>
    </source>
</evidence>
<keyword evidence="2" id="KW-1185">Reference proteome</keyword>
<evidence type="ECO:0000313" key="1">
    <source>
        <dbReference type="EMBL" id="KAL3502634.1"/>
    </source>
</evidence>
<dbReference type="Proteomes" id="UP001630127">
    <property type="component" value="Unassembled WGS sequence"/>
</dbReference>
<gene>
    <name evidence="1" type="ORF">ACH5RR_037083</name>
</gene>
<protein>
    <submittedName>
        <fullName evidence="1">Uncharacterized protein</fullName>
    </submittedName>
</protein>
<proteinExistence type="predicted"/>
<reference evidence="1 2" key="1">
    <citation type="submission" date="2024-11" db="EMBL/GenBank/DDBJ databases">
        <title>A near-complete genome assembly of Cinchona calisaya.</title>
        <authorList>
            <person name="Lian D.C."/>
            <person name="Zhao X.W."/>
            <person name="Wei L."/>
        </authorList>
    </citation>
    <scope>NUCLEOTIDE SEQUENCE [LARGE SCALE GENOMIC DNA]</scope>
    <source>
        <tissue evidence="1">Nenye</tissue>
    </source>
</reference>
<sequence>MSRQRAVAPPLSRAVGDSSHVVLQSKDLPSSHTTINTTLSLVLPWIKMIRQHSTKLERGLSTSAVVFVGVASVFSNSSRWVTMLEQLLPLLLHLIETV</sequence>
<dbReference type="EMBL" id="JBJUIK010000015">
    <property type="protein sequence ID" value="KAL3502634.1"/>
    <property type="molecule type" value="Genomic_DNA"/>
</dbReference>